<evidence type="ECO:0000313" key="2">
    <source>
        <dbReference type="EMBL" id="MFC1418722.1"/>
    </source>
</evidence>
<comment type="caution">
    <text evidence="2">The sequence shown here is derived from an EMBL/GenBank/DDBJ whole genome shotgun (WGS) entry which is preliminary data.</text>
</comment>
<evidence type="ECO:0000256" key="1">
    <source>
        <dbReference type="SAM" id="Phobius"/>
    </source>
</evidence>
<accession>A0ABV6VY86</accession>
<dbReference type="EMBL" id="JBHFAB010000013">
    <property type="protein sequence ID" value="MFC1418722.1"/>
    <property type="molecule type" value="Genomic_DNA"/>
</dbReference>
<sequence length="130" mass="14261">MPESDPFVYVLALGAVLRLTHLLVDDRITLPLRTWAAQGAGPGRRFGAAVLSCTWCTSIWTSAATVALWWAARWAQHPGLFAVPALVLSLSWVASVLEIWSDPTPSERSSHHFHHLPDPARIVLTSSERG</sequence>
<evidence type="ECO:0000313" key="3">
    <source>
        <dbReference type="Proteomes" id="UP001592531"/>
    </source>
</evidence>
<dbReference type="RefSeq" id="WP_380537518.1">
    <property type="nucleotide sequence ID" value="NZ_JBHFAB010000013.1"/>
</dbReference>
<protein>
    <recommendedName>
        <fullName evidence="4">DUF1360 domain-containing protein</fullName>
    </recommendedName>
</protein>
<keyword evidence="1" id="KW-0472">Membrane</keyword>
<organism evidence="2 3">
    <name type="scientific">Streptacidiphilus cavernicola</name>
    <dbReference type="NCBI Taxonomy" id="3342716"/>
    <lineage>
        <taxon>Bacteria</taxon>
        <taxon>Bacillati</taxon>
        <taxon>Actinomycetota</taxon>
        <taxon>Actinomycetes</taxon>
        <taxon>Kitasatosporales</taxon>
        <taxon>Streptomycetaceae</taxon>
        <taxon>Streptacidiphilus</taxon>
    </lineage>
</organism>
<gene>
    <name evidence="2" type="ORF">ACEZDE_19095</name>
</gene>
<keyword evidence="3" id="KW-1185">Reference proteome</keyword>
<evidence type="ECO:0008006" key="4">
    <source>
        <dbReference type="Google" id="ProtNLM"/>
    </source>
</evidence>
<reference evidence="2 3" key="1">
    <citation type="submission" date="2024-09" db="EMBL/GenBank/DDBJ databases">
        <authorList>
            <person name="Lee S.D."/>
        </authorList>
    </citation>
    <scope>NUCLEOTIDE SEQUENCE [LARGE SCALE GENOMIC DNA]</scope>
    <source>
        <strain evidence="2 3">N8-3</strain>
    </source>
</reference>
<feature type="transmembrane region" description="Helical" evidence="1">
    <location>
        <begin position="45"/>
        <end position="72"/>
    </location>
</feature>
<keyword evidence="1" id="KW-0812">Transmembrane</keyword>
<dbReference type="Proteomes" id="UP001592531">
    <property type="component" value="Unassembled WGS sequence"/>
</dbReference>
<feature type="transmembrane region" description="Helical" evidence="1">
    <location>
        <begin position="6"/>
        <end position="24"/>
    </location>
</feature>
<feature type="transmembrane region" description="Helical" evidence="1">
    <location>
        <begin position="78"/>
        <end position="100"/>
    </location>
</feature>
<proteinExistence type="predicted"/>
<keyword evidence="1" id="KW-1133">Transmembrane helix</keyword>
<name>A0ABV6VY86_9ACTN</name>